<accession>A0A251XA84</accession>
<evidence type="ECO:0000313" key="2">
    <source>
        <dbReference type="Proteomes" id="UP000194798"/>
    </source>
</evidence>
<dbReference type="EMBL" id="MSLT01000012">
    <property type="protein sequence ID" value="OUD14593.1"/>
    <property type="molecule type" value="Genomic_DNA"/>
</dbReference>
<organism evidence="1 2">
    <name type="scientific">Thioflexithrix psekupsensis</name>
    <dbReference type="NCBI Taxonomy" id="1570016"/>
    <lineage>
        <taxon>Bacteria</taxon>
        <taxon>Pseudomonadati</taxon>
        <taxon>Pseudomonadota</taxon>
        <taxon>Gammaproteobacteria</taxon>
        <taxon>Thiotrichales</taxon>
        <taxon>Thioflexithrix</taxon>
    </lineage>
</organism>
<dbReference type="Proteomes" id="UP000194798">
    <property type="component" value="Unassembled WGS sequence"/>
</dbReference>
<keyword evidence="2" id="KW-1185">Reference proteome</keyword>
<dbReference type="AlphaFoldDB" id="A0A251XA84"/>
<dbReference type="OrthoDB" id="7066137at2"/>
<dbReference type="RefSeq" id="WP_086488371.1">
    <property type="nucleotide sequence ID" value="NZ_MSLT01000012.1"/>
</dbReference>
<name>A0A251XA84_9GAMM</name>
<comment type="caution">
    <text evidence="1">The sequence shown here is derived from an EMBL/GenBank/DDBJ whole genome shotgun (WGS) entry which is preliminary data.</text>
</comment>
<proteinExistence type="predicted"/>
<reference evidence="1 2" key="1">
    <citation type="submission" date="2016-12" db="EMBL/GenBank/DDBJ databases">
        <title>Thioflexothrix psekupsii D3 genome sequencing and assembly.</title>
        <authorList>
            <person name="Fomenkov A."/>
            <person name="Vincze T."/>
            <person name="Grabovich M."/>
            <person name="Anton B.P."/>
            <person name="Dubinina G."/>
            <person name="Orlova M."/>
            <person name="Belousova E."/>
            <person name="Roberts R.J."/>
        </authorList>
    </citation>
    <scope>NUCLEOTIDE SEQUENCE [LARGE SCALE GENOMIC DNA]</scope>
    <source>
        <strain evidence="1">D3</strain>
    </source>
</reference>
<evidence type="ECO:0000313" key="1">
    <source>
        <dbReference type="EMBL" id="OUD14593.1"/>
    </source>
</evidence>
<sequence>MNIQPVRQYATVENGFIHIQLPKDFVAKRVELIIVPLEDEPNQLSSFQQFLLDSPEMSDEEFETIQEKRSHLNQWK</sequence>
<protein>
    <submittedName>
        <fullName evidence="1">Uncharacterized protein</fullName>
    </submittedName>
</protein>
<gene>
    <name evidence="1" type="ORF">TPSD3_09935</name>
</gene>